<evidence type="ECO:0000256" key="1">
    <source>
        <dbReference type="ARBA" id="ARBA00022618"/>
    </source>
</evidence>
<name>A0A383VAX5_TETOB</name>
<evidence type="ECO:0000313" key="6">
    <source>
        <dbReference type="Proteomes" id="UP000256970"/>
    </source>
</evidence>
<keyword evidence="6" id="KW-1185">Reference proteome</keyword>
<dbReference type="InterPro" id="IPR004367">
    <property type="entry name" value="Cyclin_C-dom"/>
</dbReference>
<keyword evidence="1" id="KW-0132">Cell division</keyword>
<dbReference type="InterPro" id="IPR006671">
    <property type="entry name" value="Cyclin_N"/>
</dbReference>
<reference evidence="5 6" key="1">
    <citation type="submission" date="2016-10" db="EMBL/GenBank/DDBJ databases">
        <authorList>
            <person name="Cai Z."/>
        </authorList>
    </citation>
    <scope>NUCLEOTIDE SEQUENCE [LARGE SCALE GENOMIC DNA]</scope>
</reference>
<proteinExistence type="predicted"/>
<dbReference type="SMART" id="SM01332">
    <property type="entry name" value="Cyclin_C"/>
    <property type="match status" value="1"/>
</dbReference>
<keyword evidence="3" id="KW-0131">Cell cycle</keyword>
<dbReference type="InterPro" id="IPR036915">
    <property type="entry name" value="Cyclin-like_sf"/>
</dbReference>
<feature type="domain" description="Cyclin C-terminal" evidence="4">
    <location>
        <begin position="222"/>
        <end position="378"/>
    </location>
</feature>
<keyword evidence="2" id="KW-0195">Cyclin</keyword>
<dbReference type="Pfam" id="PF02984">
    <property type="entry name" value="Cyclin_C"/>
    <property type="match status" value="1"/>
</dbReference>
<dbReference type="SUPFAM" id="SSF47954">
    <property type="entry name" value="Cyclin-like"/>
    <property type="match status" value="2"/>
</dbReference>
<dbReference type="GO" id="GO:0051301">
    <property type="term" value="P:cell division"/>
    <property type="evidence" value="ECO:0007669"/>
    <property type="project" value="UniProtKB-KW"/>
</dbReference>
<dbReference type="Pfam" id="PF00134">
    <property type="entry name" value="Cyclin_N"/>
    <property type="match status" value="1"/>
</dbReference>
<dbReference type="InterPro" id="IPR039361">
    <property type="entry name" value="Cyclin"/>
</dbReference>
<dbReference type="Proteomes" id="UP000256970">
    <property type="component" value="Unassembled WGS sequence"/>
</dbReference>
<dbReference type="STRING" id="3088.A0A383VAX5"/>
<dbReference type="AlphaFoldDB" id="A0A383VAX5"/>
<evidence type="ECO:0000259" key="4">
    <source>
        <dbReference type="SMART" id="SM01332"/>
    </source>
</evidence>
<sequence length="388" mass="41461">METDKACESCINEELKANGACDQACTPQGRFPADLSCQESGCFSSGSSKASILTSHMPATPVGMDVKHSHLAASADKELDAHMFGMQENQPGRCFYLESTQAHSGMTPEQRAAAIDTMVAAAAALGLHSESLFTAVACFDAYLAAQPTHVLLLQPLGIACLWLAAKYEQLCVPSVRCFAQFVRLPSDAPPELQHNASAPQQLLVLLEVRVLRTLDYNLARIVTAKAFVHRSMQLLAAAMQDSAEAEAEAAAGAADPAAAADMQQQQQQQRRQQYSQLYWLTAYLAEASLLEYNLLPFKPSELAAAAFAAAQLLLGLKSREAALQCLTGHSLASLKLPMQWLLALQSALAAARAAGRPYAVSEIYASPAALYAADVAPLQSLNDPRLLA</sequence>
<dbReference type="PANTHER" id="PTHR10177">
    <property type="entry name" value="CYCLINS"/>
    <property type="match status" value="1"/>
</dbReference>
<accession>A0A383VAX5</accession>
<evidence type="ECO:0000256" key="2">
    <source>
        <dbReference type="ARBA" id="ARBA00023127"/>
    </source>
</evidence>
<gene>
    <name evidence="5" type="ORF">BQ4739_LOCUS2447</name>
</gene>
<protein>
    <recommendedName>
        <fullName evidence="4">Cyclin C-terminal domain-containing protein</fullName>
    </recommendedName>
</protein>
<evidence type="ECO:0000313" key="5">
    <source>
        <dbReference type="EMBL" id="SZX61889.1"/>
    </source>
</evidence>
<evidence type="ECO:0000256" key="3">
    <source>
        <dbReference type="ARBA" id="ARBA00023306"/>
    </source>
</evidence>
<dbReference type="EMBL" id="FNXT01000183">
    <property type="protein sequence ID" value="SZX61889.1"/>
    <property type="molecule type" value="Genomic_DNA"/>
</dbReference>
<organism evidence="5 6">
    <name type="scientific">Tetradesmus obliquus</name>
    <name type="common">Green alga</name>
    <name type="synonym">Acutodesmus obliquus</name>
    <dbReference type="NCBI Taxonomy" id="3088"/>
    <lineage>
        <taxon>Eukaryota</taxon>
        <taxon>Viridiplantae</taxon>
        <taxon>Chlorophyta</taxon>
        <taxon>core chlorophytes</taxon>
        <taxon>Chlorophyceae</taxon>
        <taxon>CS clade</taxon>
        <taxon>Sphaeropleales</taxon>
        <taxon>Scenedesmaceae</taxon>
        <taxon>Tetradesmus</taxon>
    </lineage>
</organism>
<dbReference type="Gene3D" id="1.10.472.10">
    <property type="entry name" value="Cyclin-like"/>
    <property type="match status" value="2"/>
</dbReference>